<evidence type="ECO:0000256" key="1">
    <source>
        <dbReference type="SAM" id="MobiDB-lite"/>
    </source>
</evidence>
<proteinExistence type="predicted"/>
<evidence type="ECO:0000313" key="2">
    <source>
        <dbReference type="EMBL" id="KAL2826765.1"/>
    </source>
</evidence>
<protein>
    <submittedName>
        <fullName evidence="2">Uncharacterized protein</fullName>
    </submittedName>
</protein>
<sequence length="234" mass="26191">MSTDRPPRRTIPKSRPQGIPAVSLSLSSLPSSSSPTPSRPIKRTISEDCTQLGLEHSRASKYLCLRKEAERRREVPRLDGLKKSSAAISLRFQVAAQVQQPRQLQANVQTMGAQPGMQGRPQPVMNPQQFQPGQQYAQFVMPQIRQITPQDIQVARERLGAQVQNLTDDQLRDALRQRQMHAAQARAAQALANQQNQYLNRGAGGILDFSFSRLENARRQLKSFRVAPQSHPVS</sequence>
<comment type="caution">
    <text evidence="2">The sequence shown here is derived from an EMBL/GenBank/DDBJ whole genome shotgun (WGS) entry which is preliminary data.</text>
</comment>
<reference evidence="2 3" key="1">
    <citation type="submission" date="2024-07" db="EMBL/GenBank/DDBJ databases">
        <title>Section-level genome sequencing and comparative genomics of Aspergillus sections Usti and Cavernicolus.</title>
        <authorList>
            <consortium name="Lawrence Berkeley National Laboratory"/>
            <person name="Nybo J.L."/>
            <person name="Vesth T.C."/>
            <person name="Theobald S."/>
            <person name="Frisvad J.C."/>
            <person name="Larsen T.O."/>
            <person name="Kjaerboelling I."/>
            <person name="Rothschild-Mancinelli K."/>
            <person name="Lyhne E.K."/>
            <person name="Kogle M.E."/>
            <person name="Barry K."/>
            <person name="Clum A."/>
            <person name="Na H."/>
            <person name="Ledsgaard L."/>
            <person name="Lin J."/>
            <person name="Lipzen A."/>
            <person name="Kuo A."/>
            <person name="Riley R."/>
            <person name="Mondo S."/>
            <person name="Labutti K."/>
            <person name="Haridas S."/>
            <person name="Pangalinan J."/>
            <person name="Salamov A.A."/>
            <person name="Simmons B.A."/>
            <person name="Magnuson J.K."/>
            <person name="Chen J."/>
            <person name="Drula E."/>
            <person name="Henrissat B."/>
            <person name="Wiebenga A."/>
            <person name="Lubbers R.J."/>
            <person name="Gomes A.C."/>
            <person name="Makela M.R."/>
            <person name="Stajich J."/>
            <person name="Grigoriev I.V."/>
            <person name="Mortensen U.H."/>
            <person name="De Vries R.P."/>
            <person name="Baker S.E."/>
            <person name="Andersen M.R."/>
        </authorList>
    </citation>
    <scope>NUCLEOTIDE SEQUENCE [LARGE SCALE GENOMIC DNA]</scope>
    <source>
        <strain evidence="2 3">CBS 123904</strain>
    </source>
</reference>
<name>A0ABR4IG99_9EURO</name>
<feature type="region of interest" description="Disordered" evidence="1">
    <location>
        <begin position="1"/>
        <end position="46"/>
    </location>
</feature>
<gene>
    <name evidence="2" type="ORF">BJY01DRAFT_143241</name>
</gene>
<evidence type="ECO:0000313" key="3">
    <source>
        <dbReference type="Proteomes" id="UP001610446"/>
    </source>
</evidence>
<dbReference type="Proteomes" id="UP001610446">
    <property type="component" value="Unassembled WGS sequence"/>
</dbReference>
<feature type="compositionally biased region" description="Low complexity" evidence="1">
    <location>
        <begin position="23"/>
        <end position="36"/>
    </location>
</feature>
<dbReference type="EMBL" id="JBFXLU010000425">
    <property type="protein sequence ID" value="KAL2826765.1"/>
    <property type="molecule type" value="Genomic_DNA"/>
</dbReference>
<keyword evidence="3" id="KW-1185">Reference proteome</keyword>
<organism evidence="2 3">
    <name type="scientific">Aspergillus pseudoustus</name>
    <dbReference type="NCBI Taxonomy" id="1810923"/>
    <lineage>
        <taxon>Eukaryota</taxon>
        <taxon>Fungi</taxon>
        <taxon>Dikarya</taxon>
        <taxon>Ascomycota</taxon>
        <taxon>Pezizomycotina</taxon>
        <taxon>Eurotiomycetes</taxon>
        <taxon>Eurotiomycetidae</taxon>
        <taxon>Eurotiales</taxon>
        <taxon>Aspergillaceae</taxon>
        <taxon>Aspergillus</taxon>
        <taxon>Aspergillus subgen. Nidulantes</taxon>
    </lineage>
</organism>
<accession>A0ABR4IG99</accession>